<comment type="similarity">
    <text evidence="2 7">Belongs to the tetraspanin (TM4SF) family.</text>
</comment>
<dbReference type="InterPro" id="IPR018499">
    <property type="entry name" value="Tetraspanin/Peripherin"/>
</dbReference>
<dbReference type="OrthoDB" id="10033535at2759"/>
<feature type="disulfide bond" evidence="6">
    <location>
        <begin position="156"/>
        <end position="196"/>
    </location>
</feature>
<dbReference type="RefSeq" id="XP_022082722.1">
    <property type="nucleotide sequence ID" value="XM_022227030.1"/>
</dbReference>
<dbReference type="PANTHER" id="PTHR19282:SF519">
    <property type="entry name" value="TETRASPANIN"/>
    <property type="match status" value="1"/>
</dbReference>
<dbReference type="OMA" id="GGACCEN"/>
<dbReference type="RefSeq" id="XP_022082727.1">
    <property type="nucleotide sequence ID" value="XM_022227035.1"/>
</dbReference>
<evidence type="ECO:0000256" key="5">
    <source>
        <dbReference type="ARBA" id="ARBA00023136"/>
    </source>
</evidence>
<keyword evidence="4 7" id="KW-1133">Transmembrane helix</keyword>
<evidence type="ECO:0000256" key="7">
    <source>
        <dbReference type="RuleBase" id="RU361218"/>
    </source>
</evidence>
<dbReference type="RefSeq" id="XP_022082726.1">
    <property type="nucleotide sequence ID" value="XM_022227034.1"/>
</dbReference>
<keyword evidence="6" id="KW-1015">Disulfide bond</keyword>
<sequence>MTMEGCGAKCIKFLLFIINFIVAICGLGLIATGLLIKFGVTDWIPIDEIANLLNSELLRSATYIIIAAGAFVFLVAVCGCFGALCENKCLLILYFLLLFIVFAAQIAAGILAALYTRQISTYLETESTMFLKDDYNRTGKELATAAWDFIQTELMCCGVNGESDYLENTYLQNNGKTYPRSCCAMNDCISPRNSGCKGRIEGLISDYGTIIGATAVGVAFFELCCMLLAICVCRNVGDMD</sequence>
<name>A0A8B7XRB1_ACAPL</name>
<dbReference type="RefSeq" id="XP_022082721.1">
    <property type="nucleotide sequence ID" value="XM_022227029.1"/>
</dbReference>
<evidence type="ECO:0000313" key="11">
    <source>
        <dbReference type="RefSeq" id="XP_022082722.1"/>
    </source>
</evidence>
<evidence type="ECO:0000256" key="3">
    <source>
        <dbReference type="ARBA" id="ARBA00022692"/>
    </source>
</evidence>
<evidence type="ECO:0000256" key="2">
    <source>
        <dbReference type="ARBA" id="ARBA00006840"/>
    </source>
</evidence>
<evidence type="ECO:0000256" key="6">
    <source>
        <dbReference type="PIRSR" id="PIRSR002419-1"/>
    </source>
</evidence>
<reference evidence="9 10" key="1">
    <citation type="submission" date="2025-04" db="UniProtKB">
        <authorList>
            <consortium name="RefSeq"/>
        </authorList>
    </citation>
    <scope>IDENTIFICATION</scope>
</reference>
<evidence type="ECO:0000313" key="13">
    <source>
        <dbReference type="RefSeq" id="XP_022082725.1"/>
    </source>
</evidence>
<feature type="transmembrane region" description="Helical" evidence="7">
    <location>
        <begin position="12"/>
        <end position="40"/>
    </location>
</feature>
<comment type="subcellular location">
    <subcellularLocation>
        <location evidence="1 7">Membrane</location>
        <topology evidence="1 7">Multi-pass membrane protein</topology>
    </subcellularLocation>
</comment>
<dbReference type="AlphaFoldDB" id="A0A8B7XRB1"/>
<feature type="transmembrane region" description="Helical" evidence="7">
    <location>
        <begin position="91"/>
        <end position="115"/>
    </location>
</feature>
<dbReference type="GeneID" id="110975001"/>
<evidence type="ECO:0000313" key="10">
    <source>
        <dbReference type="RefSeq" id="XP_022082721.1"/>
    </source>
</evidence>
<dbReference type="RefSeq" id="XP_022082720.1">
    <property type="nucleotide sequence ID" value="XM_022227028.1"/>
</dbReference>
<evidence type="ECO:0000256" key="4">
    <source>
        <dbReference type="ARBA" id="ARBA00022989"/>
    </source>
</evidence>
<feature type="transmembrane region" description="Helical" evidence="7">
    <location>
        <begin position="60"/>
        <end position="84"/>
    </location>
</feature>
<feature type="transmembrane region" description="Helical" evidence="7">
    <location>
        <begin position="210"/>
        <end position="233"/>
    </location>
</feature>
<dbReference type="RefSeq" id="XP_022082725.1">
    <property type="nucleotide sequence ID" value="XM_022227033.1"/>
</dbReference>
<protein>
    <recommendedName>
        <fullName evidence="7">Tetraspanin</fullName>
    </recommendedName>
</protein>
<evidence type="ECO:0000313" key="8">
    <source>
        <dbReference type="Proteomes" id="UP000694845"/>
    </source>
</evidence>
<gene>
    <name evidence="9 10 11 12 13 14 15" type="primary">LOC110975001</name>
</gene>
<proteinExistence type="inferred from homology"/>
<dbReference type="InterPro" id="IPR008952">
    <property type="entry name" value="Tetraspanin_EC2_sf"/>
</dbReference>
<evidence type="ECO:0000313" key="15">
    <source>
        <dbReference type="RefSeq" id="XP_022082727.1"/>
    </source>
</evidence>
<keyword evidence="8" id="KW-1185">Reference proteome</keyword>
<dbReference type="InterPro" id="IPR000301">
    <property type="entry name" value="Tetraspanin_animals"/>
</dbReference>
<evidence type="ECO:0000313" key="9">
    <source>
        <dbReference type="RefSeq" id="XP_022082720.1"/>
    </source>
</evidence>
<evidence type="ECO:0000313" key="12">
    <source>
        <dbReference type="RefSeq" id="XP_022082723.1"/>
    </source>
</evidence>
<accession>A0A8B7XRB1</accession>
<dbReference type="KEGG" id="aplc:110975001"/>
<dbReference type="PRINTS" id="PR00259">
    <property type="entry name" value="TMFOUR"/>
</dbReference>
<keyword evidence="3 7" id="KW-0812">Transmembrane</keyword>
<evidence type="ECO:0000256" key="1">
    <source>
        <dbReference type="ARBA" id="ARBA00004141"/>
    </source>
</evidence>
<evidence type="ECO:0000313" key="14">
    <source>
        <dbReference type="RefSeq" id="XP_022082726.1"/>
    </source>
</evidence>
<dbReference type="GO" id="GO:0005886">
    <property type="term" value="C:plasma membrane"/>
    <property type="evidence" value="ECO:0007669"/>
    <property type="project" value="TreeGrafter"/>
</dbReference>
<dbReference type="RefSeq" id="XP_022082723.1">
    <property type="nucleotide sequence ID" value="XM_022227031.1"/>
</dbReference>
<dbReference type="Proteomes" id="UP000694845">
    <property type="component" value="Unplaced"/>
</dbReference>
<keyword evidence="5 7" id="KW-0472">Membrane</keyword>
<dbReference type="Pfam" id="PF00335">
    <property type="entry name" value="Tetraspanin"/>
    <property type="match status" value="1"/>
</dbReference>
<dbReference type="PANTHER" id="PTHR19282">
    <property type="entry name" value="TETRASPANIN"/>
    <property type="match status" value="1"/>
</dbReference>
<dbReference type="SUPFAM" id="SSF48652">
    <property type="entry name" value="Tetraspanin"/>
    <property type="match status" value="1"/>
</dbReference>
<organism evidence="8 15">
    <name type="scientific">Acanthaster planci</name>
    <name type="common">Crown-of-thorns starfish</name>
    <dbReference type="NCBI Taxonomy" id="133434"/>
    <lineage>
        <taxon>Eukaryota</taxon>
        <taxon>Metazoa</taxon>
        <taxon>Echinodermata</taxon>
        <taxon>Eleutherozoa</taxon>
        <taxon>Asterozoa</taxon>
        <taxon>Asteroidea</taxon>
        <taxon>Valvatacea</taxon>
        <taxon>Valvatida</taxon>
        <taxon>Acanthasteridae</taxon>
        <taxon>Acanthaster</taxon>
    </lineage>
</organism>
<dbReference type="Gene3D" id="1.10.1450.10">
    <property type="entry name" value="Tetraspanin"/>
    <property type="match status" value="1"/>
</dbReference>
<dbReference type="PIRSF" id="PIRSF002419">
    <property type="entry name" value="Tetraspanin"/>
    <property type="match status" value="1"/>
</dbReference>